<proteinExistence type="inferred from homology"/>
<gene>
    <name evidence="3" type="ORF">U9M48_020921</name>
</gene>
<protein>
    <recommendedName>
        <fullName evidence="2">Peptidase C1A papain C-terminal domain-containing protein</fullName>
    </recommendedName>
</protein>
<dbReference type="InterPro" id="IPR038765">
    <property type="entry name" value="Papain-like_cys_pep_sf"/>
</dbReference>
<dbReference type="GO" id="GO:0006508">
    <property type="term" value="P:proteolysis"/>
    <property type="evidence" value="ECO:0007669"/>
    <property type="project" value="InterPro"/>
</dbReference>
<organism evidence="3 4">
    <name type="scientific">Paspalum notatum var. saurae</name>
    <dbReference type="NCBI Taxonomy" id="547442"/>
    <lineage>
        <taxon>Eukaryota</taxon>
        <taxon>Viridiplantae</taxon>
        <taxon>Streptophyta</taxon>
        <taxon>Embryophyta</taxon>
        <taxon>Tracheophyta</taxon>
        <taxon>Spermatophyta</taxon>
        <taxon>Magnoliopsida</taxon>
        <taxon>Liliopsida</taxon>
        <taxon>Poales</taxon>
        <taxon>Poaceae</taxon>
        <taxon>PACMAD clade</taxon>
        <taxon>Panicoideae</taxon>
        <taxon>Andropogonodae</taxon>
        <taxon>Paspaleae</taxon>
        <taxon>Paspalinae</taxon>
        <taxon>Paspalum</taxon>
    </lineage>
</organism>
<dbReference type="EMBL" id="CP144748">
    <property type="protein sequence ID" value="WVZ72465.1"/>
    <property type="molecule type" value="Genomic_DNA"/>
</dbReference>
<dbReference type="Proteomes" id="UP001341281">
    <property type="component" value="Chromosome 04"/>
</dbReference>
<dbReference type="InterPro" id="IPR000668">
    <property type="entry name" value="Peptidase_C1A_C"/>
</dbReference>
<evidence type="ECO:0000259" key="2">
    <source>
        <dbReference type="SMART" id="SM00645"/>
    </source>
</evidence>
<name>A0AAQ3TFS4_PASNO</name>
<dbReference type="PANTHER" id="PTHR12411">
    <property type="entry name" value="CYSTEINE PROTEASE FAMILY C1-RELATED"/>
    <property type="match status" value="1"/>
</dbReference>
<dbReference type="SUPFAM" id="SSF54001">
    <property type="entry name" value="Cysteine proteinases"/>
    <property type="match status" value="1"/>
</dbReference>
<dbReference type="Pfam" id="PF00112">
    <property type="entry name" value="Peptidase_C1"/>
    <property type="match status" value="1"/>
</dbReference>
<accession>A0AAQ3TFS4</accession>
<evidence type="ECO:0000313" key="3">
    <source>
        <dbReference type="EMBL" id="WVZ72465.1"/>
    </source>
</evidence>
<reference evidence="3 4" key="1">
    <citation type="submission" date="2024-02" db="EMBL/GenBank/DDBJ databases">
        <title>High-quality chromosome-scale genome assembly of Pensacola bahiagrass (Paspalum notatum Flugge var. saurae).</title>
        <authorList>
            <person name="Vega J.M."/>
            <person name="Podio M."/>
            <person name="Orjuela J."/>
            <person name="Siena L.A."/>
            <person name="Pessino S.C."/>
            <person name="Combes M.C."/>
            <person name="Mariac C."/>
            <person name="Albertini E."/>
            <person name="Pupilli F."/>
            <person name="Ortiz J.P.A."/>
            <person name="Leblanc O."/>
        </authorList>
    </citation>
    <scope>NUCLEOTIDE SEQUENCE [LARGE SCALE GENOMIC DNA]</scope>
    <source>
        <strain evidence="3">R1</strain>
        <tissue evidence="3">Leaf</tissue>
    </source>
</reference>
<sequence>MVLLPTTSTPHSVYSGAKVHPGQMKIFLRVLIGKLRGPSTSHMSQYDQSRAYIRQHMEAYEHAIKQGCVSKKSYPLRWFRGDGKCIECGLKVVAEIHGFIWIEPTEKALMRAISKQSVAVYTAAPLKLKKTYRGGLIEFHHWPAGQKGEKPRHAVVVVGYGKDDNGNLYWKVKNSWGNQWGDRGFGYLRRGSSDKGGMMDAPSPNLMDGWKLLRFMVHIALAI</sequence>
<comment type="similarity">
    <text evidence="1">Belongs to the peptidase C1 family.</text>
</comment>
<dbReference type="AlphaFoldDB" id="A0AAQ3TFS4"/>
<evidence type="ECO:0000313" key="4">
    <source>
        <dbReference type="Proteomes" id="UP001341281"/>
    </source>
</evidence>
<dbReference type="GO" id="GO:0008234">
    <property type="term" value="F:cysteine-type peptidase activity"/>
    <property type="evidence" value="ECO:0007669"/>
    <property type="project" value="InterPro"/>
</dbReference>
<dbReference type="SMART" id="SM00645">
    <property type="entry name" value="Pept_C1"/>
    <property type="match status" value="1"/>
</dbReference>
<dbReference type="InterPro" id="IPR013128">
    <property type="entry name" value="Peptidase_C1A"/>
</dbReference>
<keyword evidence="4" id="KW-1185">Reference proteome</keyword>
<dbReference type="Gene3D" id="3.90.70.10">
    <property type="entry name" value="Cysteine proteinases"/>
    <property type="match status" value="1"/>
</dbReference>
<feature type="domain" description="Peptidase C1A papain C-terminal" evidence="2">
    <location>
        <begin position="37"/>
        <end position="206"/>
    </location>
</feature>
<evidence type="ECO:0000256" key="1">
    <source>
        <dbReference type="ARBA" id="ARBA00008455"/>
    </source>
</evidence>